<dbReference type="Gene3D" id="2.40.160.20">
    <property type="match status" value="1"/>
</dbReference>
<dbReference type="InterPro" id="IPR000498">
    <property type="entry name" value="OmpA-like_TM_dom"/>
</dbReference>
<dbReference type="GO" id="GO:0046930">
    <property type="term" value="C:pore complex"/>
    <property type="evidence" value="ECO:0007669"/>
    <property type="project" value="UniProtKB-KW"/>
</dbReference>
<dbReference type="Proteomes" id="UP001069090">
    <property type="component" value="Unassembled WGS sequence"/>
</dbReference>
<dbReference type="GO" id="GO:0015288">
    <property type="term" value="F:porin activity"/>
    <property type="evidence" value="ECO:0007669"/>
    <property type="project" value="UniProtKB-KW"/>
</dbReference>
<reference evidence="5 6" key="1">
    <citation type="submission" date="2022-12" db="EMBL/GenBank/DDBJ databases">
        <title>Dasania phycosphaerae sp. nov., isolated from particulate material of the south coast of Korea.</title>
        <authorList>
            <person name="Jiang Y."/>
        </authorList>
    </citation>
    <scope>NUCLEOTIDE SEQUENCE [LARGE SCALE GENOMIC DNA]</scope>
    <source>
        <strain evidence="5 6">GY-19</strain>
    </source>
</reference>
<dbReference type="RefSeq" id="WP_258331636.1">
    <property type="nucleotide sequence ID" value="NZ_JAPTGG010000007.1"/>
</dbReference>
<feature type="chain" id="PRO_5039929036" evidence="3">
    <location>
        <begin position="19"/>
        <end position="203"/>
    </location>
</feature>
<evidence type="ECO:0000256" key="2">
    <source>
        <dbReference type="ARBA" id="ARBA00023114"/>
    </source>
</evidence>
<keyword evidence="2" id="KW-0813">Transport</keyword>
<dbReference type="InterPro" id="IPR011250">
    <property type="entry name" value="OMP/PagP_B-barrel"/>
</dbReference>
<evidence type="ECO:0000256" key="3">
    <source>
        <dbReference type="SAM" id="SignalP"/>
    </source>
</evidence>
<feature type="domain" description="Outer membrane protein OmpA-like transmembrane" evidence="4">
    <location>
        <begin position="24"/>
        <end position="203"/>
    </location>
</feature>
<dbReference type="EMBL" id="JAPTGG010000007">
    <property type="protein sequence ID" value="MCZ0865490.1"/>
    <property type="molecule type" value="Genomic_DNA"/>
</dbReference>
<protein>
    <submittedName>
        <fullName evidence="5">Outer membrane beta-barrel protein</fullName>
    </submittedName>
</protein>
<feature type="signal peptide" evidence="3">
    <location>
        <begin position="1"/>
        <end position="18"/>
    </location>
</feature>
<keyword evidence="2" id="KW-0406">Ion transport</keyword>
<evidence type="ECO:0000313" key="6">
    <source>
        <dbReference type="Proteomes" id="UP001069090"/>
    </source>
</evidence>
<keyword evidence="2" id="KW-0626">Porin</keyword>
<accession>A0A9J6RM90</accession>
<keyword evidence="2" id="KW-0812">Transmembrane</keyword>
<comment type="similarity">
    <text evidence="1">Belongs to the outer membrane OOP (TC 1.B.6) superfamily. OmpA family.</text>
</comment>
<name>A0A9J6RM90_9GAMM</name>
<dbReference type="Pfam" id="PF01389">
    <property type="entry name" value="OmpA_membrane"/>
    <property type="match status" value="1"/>
</dbReference>
<keyword evidence="6" id="KW-1185">Reference proteome</keyword>
<keyword evidence="3" id="KW-0732">Signal</keyword>
<proteinExistence type="inferred from homology"/>
<sequence>MKALLCSLLSLASASALAAPPIAKPYYAGLAVGHSHYDDGASFEDLNVSRSKAALKLYGGYHFSPYIAAEISLTNLGEHEASANSVDIDSHFSALMFTLIGQYPISSALSTYGQLGMGVMSVHQEFHYITTDIALAEHEKDNSDFALTAGAGISYYFKPITVRLGWQRYFHNITLVTARNGFITSVDETQHMDLVYLGLNYRF</sequence>
<dbReference type="AlphaFoldDB" id="A0A9J6RM90"/>
<gene>
    <name evidence="5" type="ORF">O0V09_09780</name>
</gene>
<dbReference type="GO" id="GO:0009279">
    <property type="term" value="C:cell outer membrane"/>
    <property type="evidence" value="ECO:0007669"/>
    <property type="project" value="InterPro"/>
</dbReference>
<dbReference type="SUPFAM" id="SSF56925">
    <property type="entry name" value="OMPA-like"/>
    <property type="match status" value="1"/>
</dbReference>
<organism evidence="5 6">
    <name type="scientific">Dasania phycosphaerae</name>
    <dbReference type="NCBI Taxonomy" id="2950436"/>
    <lineage>
        <taxon>Bacteria</taxon>
        <taxon>Pseudomonadati</taxon>
        <taxon>Pseudomonadota</taxon>
        <taxon>Gammaproteobacteria</taxon>
        <taxon>Cellvibrionales</taxon>
        <taxon>Spongiibacteraceae</taxon>
        <taxon>Dasania</taxon>
    </lineage>
</organism>
<evidence type="ECO:0000313" key="5">
    <source>
        <dbReference type="EMBL" id="MCZ0865490.1"/>
    </source>
</evidence>
<evidence type="ECO:0000259" key="4">
    <source>
        <dbReference type="Pfam" id="PF01389"/>
    </source>
</evidence>
<evidence type="ECO:0000256" key="1">
    <source>
        <dbReference type="ARBA" id="ARBA00005710"/>
    </source>
</evidence>
<comment type="caution">
    <text evidence="5">The sequence shown here is derived from an EMBL/GenBank/DDBJ whole genome shotgun (WGS) entry which is preliminary data.</text>
</comment>